<dbReference type="HOGENOM" id="CLU_3435795_0_0_1"/>
<evidence type="ECO:0000313" key="2">
    <source>
        <dbReference type="Proteomes" id="UP000007129"/>
    </source>
</evidence>
<accession>K2SC01</accession>
<dbReference type="InParanoid" id="K2SC01"/>
<feature type="non-terminal residue" evidence="1">
    <location>
        <position position="1"/>
    </location>
</feature>
<protein>
    <submittedName>
        <fullName evidence="1">Uncharacterized protein</fullName>
    </submittedName>
</protein>
<proteinExistence type="predicted"/>
<comment type="caution">
    <text evidence="1">The sequence shown here is derived from an EMBL/GenBank/DDBJ whole genome shotgun (WGS) entry which is preliminary data.</text>
</comment>
<gene>
    <name evidence="1" type="ORF">MPH_08437</name>
</gene>
<organism evidence="1 2">
    <name type="scientific">Macrophomina phaseolina (strain MS6)</name>
    <name type="common">Charcoal rot fungus</name>
    <dbReference type="NCBI Taxonomy" id="1126212"/>
    <lineage>
        <taxon>Eukaryota</taxon>
        <taxon>Fungi</taxon>
        <taxon>Dikarya</taxon>
        <taxon>Ascomycota</taxon>
        <taxon>Pezizomycotina</taxon>
        <taxon>Dothideomycetes</taxon>
        <taxon>Dothideomycetes incertae sedis</taxon>
        <taxon>Botryosphaeriales</taxon>
        <taxon>Botryosphaeriaceae</taxon>
        <taxon>Macrophomina</taxon>
    </lineage>
</organism>
<dbReference type="EMBL" id="AHHD01000351">
    <property type="protein sequence ID" value="EKG14385.1"/>
    <property type="molecule type" value="Genomic_DNA"/>
</dbReference>
<name>K2SC01_MACPH</name>
<dbReference type="Proteomes" id="UP000007129">
    <property type="component" value="Unassembled WGS sequence"/>
</dbReference>
<dbReference type="VEuPathDB" id="FungiDB:MPH_08437"/>
<sequence length="14" mass="1718">ALYYYLSLLFLLII</sequence>
<evidence type="ECO:0000313" key="1">
    <source>
        <dbReference type="EMBL" id="EKG14385.1"/>
    </source>
</evidence>
<reference evidence="1 2" key="1">
    <citation type="journal article" date="2012" name="BMC Genomics">
        <title>Tools to kill: Genome of one of the most destructive plant pathogenic fungi Macrophomina phaseolina.</title>
        <authorList>
            <person name="Islam M.S."/>
            <person name="Haque M.S."/>
            <person name="Islam M.M."/>
            <person name="Emdad E.M."/>
            <person name="Halim A."/>
            <person name="Hossen Q.M.M."/>
            <person name="Hossain M.Z."/>
            <person name="Ahmed B."/>
            <person name="Rahim S."/>
            <person name="Rahman M.S."/>
            <person name="Alam M.M."/>
            <person name="Hou S."/>
            <person name="Wan X."/>
            <person name="Saito J.A."/>
            <person name="Alam M."/>
        </authorList>
    </citation>
    <scope>NUCLEOTIDE SEQUENCE [LARGE SCALE GENOMIC DNA]</scope>
    <source>
        <strain evidence="1 2">MS6</strain>
    </source>
</reference>